<feature type="transmembrane region" description="Helical" evidence="8">
    <location>
        <begin position="400"/>
        <end position="418"/>
    </location>
</feature>
<dbReference type="PANTHER" id="PTHR33908">
    <property type="entry name" value="MANNOSYLTRANSFERASE YKCB-RELATED"/>
    <property type="match status" value="1"/>
</dbReference>
<dbReference type="AlphaFoldDB" id="A0A2M8KXB8"/>
<gene>
    <name evidence="9" type="ORF">COU90_01940</name>
</gene>
<feature type="transmembrane region" description="Helical" evidence="8">
    <location>
        <begin position="160"/>
        <end position="176"/>
    </location>
</feature>
<proteinExistence type="predicted"/>
<keyword evidence="7 8" id="KW-0472">Membrane</keyword>
<feature type="transmembrane region" description="Helical" evidence="8">
    <location>
        <begin position="188"/>
        <end position="216"/>
    </location>
</feature>
<dbReference type="PANTHER" id="PTHR33908:SF11">
    <property type="entry name" value="MEMBRANE PROTEIN"/>
    <property type="match status" value="1"/>
</dbReference>
<feature type="transmembrane region" description="Helical" evidence="8">
    <location>
        <begin position="88"/>
        <end position="111"/>
    </location>
</feature>
<comment type="caution">
    <text evidence="9">The sequence shown here is derived from an EMBL/GenBank/DDBJ whole genome shotgun (WGS) entry which is preliminary data.</text>
</comment>
<dbReference type="Proteomes" id="UP000229098">
    <property type="component" value="Unassembled WGS sequence"/>
</dbReference>
<evidence type="ECO:0000256" key="1">
    <source>
        <dbReference type="ARBA" id="ARBA00004651"/>
    </source>
</evidence>
<dbReference type="EMBL" id="PFEF01000005">
    <property type="protein sequence ID" value="PJE64578.1"/>
    <property type="molecule type" value="Genomic_DNA"/>
</dbReference>
<dbReference type="GO" id="GO:0009103">
    <property type="term" value="P:lipopolysaccharide biosynthetic process"/>
    <property type="evidence" value="ECO:0007669"/>
    <property type="project" value="UniProtKB-ARBA"/>
</dbReference>
<evidence type="ECO:0000256" key="4">
    <source>
        <dbReference type="ARBA" id="ARBA00022679"/>
    </source>
</evidence>
<evidence type="ECO:0000256" key="6">
    <source>
        <dbReference type="ARBA" id="ARBA00022989"/>
    </source>
</evidence>
<keyword evidence="3" id="KW-0328">Glycosyltransferase</keyword>
<feature type="transmembrane region" description="Helical" evidence="8">
    <location>
        <begin position="348"/>
        <end position="369"/>
    </location>
</feature>
<feature type="transmembrane region" description="Helical" evidence="8">
    <location>
        <begin position="222"/>
        <end position="241"/>
    </location>
</feature>
<name>A0A2M8KXB8_9BACT</name>
<dbReference type="GO" id="GO:0005886">
    <property type="term" value="C:plasma membrane"/>
    <property type="evidence" value="ECO:0007669"/>
    <property type="project" value="UniProtKB-SubCell"/>
</dbReference>
<reference evidence="10" key="1">
    <citation type="submission" date="2017-09" db="EMBL/GenBank/DDBJ databases">
        <title>Depth-based differentiation of microbial function through sediment-hosted aquifers and enrichment of novel symbionts in the deep terrestrial subsurface.</title>
        <authorList>
            <person name="Probst A.J."/>
            <person name="Ladd B."/>
            <person name="Jarett J.K."/>
            <person name="Geller-Mcgrath D.E."/>
            <person name="Sieber C.M.K."/>
            <person name="Emerson J.B."/>
            <person name="Anantharaman K."/>
            <person name="Thomas B.C."/>
            <person name="Malmstrom R."/>
            <person name="Stieglmeier M."/>
            <person name="Klingl A."/>
            <person name="Woyke T."/>
            <person name="Ryan C.M."/>
            <person name="Banfield J.F."/>
        </authorList>
    </citation>
    <scope>NUCLEOTIDE SEQUENCE [LARGE SCALE GENOMIC DNA]</scope>
</reference>
<evidence type="ECO:0000256" key="7">
    <source>
        <dbReference type="ARBA" id="ARBA00023136"/>
    </source>
</evidence>
<dbReference type="InterPro" id="IPR050297">
    <property type="entry name" value="LipidA_mod_glycosyltrf_83"/>
</dbReference>
<keyword evidence="4" id="KW-0808">Transferase</keyword>
<keyword evidence="6 8" id="KW-1133">Transmembrane helix</keyword>
<evidence type="ECO:0000313" key="9">
    <source>
        <dbReference type="EMBL" id="PJE64578.1"/>
    </source>
</evidence>
<feature type="transmembrane region" description="Helical" evidence="8">
    <location>
        <begin position="132"/>
        <end position="154"/>
    </location>
</feature>
<evidence type="ECO:0008006" key="11">
    <source>
        <dbReference type="Google" id="ProtNLM"/>
    </source>
</evidence>
<evidence type="ECO:0000256" key="5">
    <source>
        <dbReference type="ARBA" id="ARBA00022692"/>
    </source>
</evidence>
<organism evidence="9 10">
    <name type="scientific">Candidatus Ryanbacteria bacterium CG10_big_fil_rev_8_21_14_0_10_43_42</name>
    <dbReference type="NCBI Taxonomy" id="1974864"/>
    <lineage>
        <taxon>Bacteria</taxon>
        <taxon>Candidatus Ryaniibacteriota</taxon>
    </lineage>
</organism>
<keyword evidence="5 8" id="KW-0812">Transmembrane</keyword>
<protein>
    <recommendedName>
        <fullName evidence="11">Glycosyltransferase RgtA/B/C/D-like domain-containing protein</fullName>
    </recommendedName>
</protein>
<feature type="transmembrane region" description="Helical" evidence="8">
    <location>
        <begin position="376"/>
        <end position="394"/>
    </location>
</feature>
<accession>A0A2M8KXB8</accession>
<feature type="transmembrane region" description="Helical" evidence="8">
    <location>
        <begin position="425"/>
        <end position="444"/>
    </location>
</feature>
<evidence type="ECO:0000313" key="10">
    <source>
        <dbReference type="Proteomes" id="UP000229098"/>
    </source>
</evidence>
<evidence type="ECO:0000256" key="2">
    <source>
        <dbReference type="ARBA" id="ARBA00022475"/>
    </source>
</evidence>
<keyword evidence="2" id="KW-1003">Cell membrane</keyword>
<dbReference type="GO" id="GO:0016763">
    <property type="term" value="F:pentosyltransferase activity"/>
    <property type="evidence" value="ECO:0007669"/>
    <property type="project" value="TreeGrafter"/>
</dbReference>
<evidence type="ECO:0000256" key="8">
    <source>
        <dbReference type="SAM" id="Phobius"/>
    </source>
</evidence>
<evidence type="ECO:0000256" key="3">
    <source>
        <dbReference type="ARBA" id="ARBA00022676"/>
    </source>
</evidence>
<comment type="subcellular location">
    <subcellularLocation>
        <location evidence="1">Cell membrane</location>
        <topology evidence="1">Multi-pass membrane protein</topology>
    </subcellularLocation>
</comment>
<sequence>MRSYLQTPLALLIMAVVLVSGAYSFYYHDRPRVDAQAYDKIGWNLARGFGYIEDESHAGMPEKDDAVVRVGPGYEFFLAGIYSIAGHVIWVVWIFHALLRGASALLLYFIARYVFEKKSDVAGVNEQSSYTHAIGMVAVILFGFSPDLIVINGLLLTETLFIFLLLLSVYATFWLFHEEEVCTLRKALYVGLFWALAILTRPVALVPFFVVSGILFWRRNGIKSAAILLFPILLIGSWSFVMTTRYNHFILTTTAGWYDMWVGNNPEAEGGFIKTPEIQAFRDKNYDSTILDKVGREKYFEFLTEQPLSFLELQWRKASMYFSLMRPGGYWIHLYARPWDLRVTLGASALWTALLFVGGIAGGLLAWMARKDFHTRLFLVFAIIQPLTVIPIIVETRYRYALFPFLAVLAAYWGVSYVKKLVPQALLYKVVGVSFTLILIFTGYDLWYNGEDINSKIRKVIS</sequence>